<organism evidence="3 4">
    <name type="scientific">Tothia fuscella</name>
    <dbReference type="NCBI Taxonomy" id="1048955"/>
    <lineage>
        <taxon>Eukaryota</taxon>
        <taxon>Fungi</taxon>
        <taxon>Dikarya</taxon>
        <taxon>Ascomycota</taxon>
        <taxon>Pezizomycotina</taxon>
        <taxon>Dothideomycetes</taxon>
        <taxon>Pleosporomycetidae</taxon>
        <taxon>Venturiales</taxon>
        <taxon>Cylindrosympodiaceae</taxon>
        <taxon>Tothia</taxon>
    </lineage>
</organism>
<evidence type="ECO:0000313" key="4">
    <source>
        <dbReference type="Proteomes" id="UP000800235"/>
    </source>
</evidence>
<dbReference type="OrthoDB" id="62at2759"/>
<name>A0A9P4NWV5_9PEZI</name>
<proteinExistence type="inferred from homology"/>
<feature type="compositionally biased region" description="Low complexity" evidence="2">
    <location>
        <begin position="291"/>
        <end position="305"/>
    </location>
</feature>
<reference evidence="3" key="1">
    <citation type="journal article" date="2020" name="Stud. Mycol.">
        <title>101 Dothideomycetes genomes: a test case for predicting lifestyles and emergence of pathogens.</title>
        <authorList>
            <person name="Haridas S."/>
            <person name="Albert R."/>
            <person name="Binder M."/>
            <person name="Bloem J."/>
            <person name="Labutti K."/>
            <person name="Salamov A."/>
            <person name="Andreopoulos B."/>
            <person name="Baker S."/>
            <person name="Barry K."/>
            <person name="Bills G."/>
            <person name="Bluhm B."/>
            <person name="Cannon C."/>
            <person name="Castanera R."/>
            <person name="Culley D."/>
            <person name="Daum C."/>
            <person name="Ezra D."/>
            <person name="Gonzalez J."/>
            <person name="Henrissat B."/>
            <person name="Kuo A."/>
            <person name="Liang C."/>
            <person name="Lipzen A."/>
            <person name="Lutzoni F."/>
            <person name="Magnuson J."/>
            <person name="Mondo S."/>
            <person name="Nolan M."/>
            <person name="Ohm R."/>
            <person name="Pangilinan J."/>
            <person name="Park H.-J."/>
            <person name="Ramirez L."/>
            <person name="Alfaro M."/>
            <person name="Sun H."/>
            <person name="Tritt A."/>
            <person name="Yoshinaga Y."/>
            <person name="Zwiers L.-H."/>
            <person name="Turgeon B."/>
            <person name="Goodwin S."/>
            <person name="Spatafora J."/>
            <person name="Crous P."/>
            <person name="Grigoriev I."/>
        </authorList>
    </citation>
    <scope>NUCLEOTIDE SEQUENCE</scope>
    <source>
        <strain evidence="3">CBS 130266</strain>
    </source>
</reference>
<feature type="compositionally biased region" description="Polar residues" evidence="2">
    <location>
        <begin position="26"/>
        <end position="42"/>
    </location>
</feature>
<feature type="region of interest" description="Disordered" evidence="2">
    <location>
        <begin position="399"/>
        <end position="456"/>
    </location>
</feature>
<dbReference type="GO" id="GO:0045721">
    <property type="term" value="P:negative regulation of gluconeogenesis"/>
    <property type="evidence" value="ECO:0007669"/>
    <property type="project" value="TreeGrafter"/>
</dbReference>
<dbReference type="GO" id="GO:0007039">
    <property type="term" value="P:protein catabolic process in the vacuole"/>
    <property type="evidence" value="ECO:0007669"/>
    <property type="project" value="TreeGrafter"/>
</dbReference>
<comment type="caution">
    <text evidence="3">The sequence shown here is derived from an EMBL/GenBank/DDBJ whole genome shotgun (WGS) entry which is preliminary data.</text>
</comment>
<evidence type="ECO:0000313" key="3">
    <source>
        <dbReference type="EMBL" id="KAF2433201.1"/>
    </source>
</evidence>
<feature type="compositionally biased region" description="Pro residues" evidence="2">
    <location>
        <begin position="278"/>
        <end position="290"/>
    </location>
</feature>
<evidence type="ECO:0000256" key="2">
    <source>
        <dbReference type="SAM" id="MobiDB-lite"/>
    </source>
</evidence>
<dbReference type="GO" id="GO:0043161">
    <property type="term" value="P:proteasome-mediated ubiquitin-dependent protein catabolic process"/>
    <property type="evidence" value="ECO:0007669"/>
    <property type="project" value="TreeGrafter"/>
</dbReference>
<dbReference type="Proteomes" id="UP000800235">
    <property type="component" value="Unassembled WGS sequence"/>
</dbReference>
<feature type="region of interest" description="Disordered" evidence="2">
    <location>
        <begin position="258"/>
        <end position="327"/>
    </location>
</feature>
<dbReference type="AlphaFoldDB" id="A0A9P4NWV5"/>
<dbReference type="GO" id="GO:0006623">
    <property type="term" value="P:protein targeting to vacuole"/>
    <property type="evidence" value="ECO:0007669"/>
    <property type="project" value="TreeGrafter"/>
</dbReference>
<feature type="compositionally biased region" description="Polar residues" evidence="2">
    <location>
        <begin position="1"/>
        <end position="11"/>
    </location>
</feature>
<feature type="compositionally biased region" description="Basic and acidic residues" evidence="2">
    <location>
        <begin position="605"/>
        <end position="615"/>
    </location>
</feature>
<evidence type="ECO:0008006" key="5">
    <source>
        <dbReference type="Google" id="ProtNLM"/>
    </source>
</evidence>
<dbReference type="InterPro" id="IPR018618">
    <property type="entry name" value="GID4/10-like"/>
</dbReference>
<protein>
    <recommendedName>
        <fullName evidence="5">Vacuolar import and degradation protein-domain-containing protein</fullName>
    </recommendedName>
</protein>
<accession>A0A9P4NWV5</accession>
<feature type="region of interest" description="Disordered" evidence="2">
    <location>
        <begin position="197"/>
        <end position="221"/>
    </location>
</feature>
<dbReference type="PANTHER" id="PTHR14534:SF3">
    <property type="entry name" value="GID COMPLEX SUBUNIT 4 HOMOLOG"/>
    <property type="match status" value="1"/>
</dbReference>
<feature type="compositionally biased region" description="Polar residues" evidence="2">
    <location>
        <begin position="312"/>
        <end position="327"/>
    </location>
</feature>
<feature type="region of interest" description="Disordered" evidence="2">
    <location>
        <begin position="605"/>
        <end position="629"/>
    </location>
</feature>
<comment type="similarity">
    <text evidence="1">Belongs to the GID4/VID24 family.</text>
</comment>
<dbReference type="GO" id="GO:0034657">
    <property type="term" value="C:GID complex"/>
    <property type="evidence" value="ECO:0007669"/>
    <property type="project" value="TreeGrafter"/>
</dbReference>
<feature type="region of interest" description="Disordered" evidence="2">
    <location>
        <begin position="1"/>
        <end position="49"/>
    </location>
</feature>
<feature type="compositionally biased region" description="Polar residues" evidence="2">
    <location>
        <begin position="211"/>
        <end position="221"/>
    </location>
</feature>
<dbReference type="GO" id="GO:0005773">
    <property type="term" value="C:vacuole"/>
    <property type="evidence" value="ECO:0007669"/>
    <property type="project" value="GOC"/>
</dbReference>
<evidence type="ECO:0000256" key="1">
    <source>
        <dbReference type="ARBA" id="ARBA00061469"/>
    </source>
</evidence>
<dbReference type="Pfam" id="PF09783">
    <property type="entry name" value="Vac_ImportDeg"/>
    <property type="match status" value="2"/>
</dbReference>
<dbReference type="PANTHER" id="PTHR14534">
    <property type="entry name" value="VACUOLAR IMPORT AND DEGRADATION PROTEIN 24"/>
    <property type="match status" value="1"/>
</dbReference>
<dbReference type="EMBL" id="MU007022">
    <property type="protein sequence ID" value="KAF2433201.1"/>
    <property type="molecule type" value="Genomic_DNA"/>
</dbReference>
<keyword evidence="4" id="KW-1185">Reference proteome</keyword>
<gene>
    <name evidence="3" type="ORF">EJ08DRAFT_731896</name>
</gene>
<sequence length="700" mass="79161">MPQDSSHSTQPRAHRTSRPPPPTSTEQSVAHTTTRTQGSETASSSSDSSYLRALRQIDDIAVTDLAATLTNPGEDDVDEDNITFLRTPVDPQDEWRAQNADTFQEHRNRIHTMSRAADLGRDDRQRRERLQRVLQRLNRLHDPAYGDRVPSHNSLYDWSPASEGEDEELELENISQDIRATHPNTHPEVLRVLAQTQLEERRSGRQSSSRFLTNSSSQNDSLRSAAILQAVRRHPRFSARSREYMQRFVMDRADRWSLEGDEESSTGWPEENTRPIVALPPVPPRDPPSSGPYHSTSNLSSTSSSRPHMRRSQLQDPTCNTTTDPSTEWLGQTITYLAKLRNCETYEDSLGHAVDARFVTKEFFSDKHDDFVDGINSIPPTFETSLLAPGTVLEGQQRANPDIASHNSTLSRSQDWRWESSNPSSREHSSNLGLDGSTSARDSNVPPHAQRARRPITDKYYTPDSWPVRVTIHAVDYEKMTIAATMEAYDVPSHPPDLISTIPLVLESSASRPPTIISHDIPKKKSITTYLEGEIIDFRTHTLLTESFASTPVNDATYWRKLEPFRHLTTDQIVRSLVSKTFHAELSKSYILMRWKERCFVRDGRDAKGSHRNNSEDATPPERNSSMIANGSRVDGADWYDSAEMADGCGLTISGFYYVCLRRGDGGVEGLYCDPHSSPYQHLTLERQQKFSQFPAWSFK</sequence>